<accession>A0A1T4KBG7</accession>
<dbReference type="EMBL" id="FUWZ01000001">
    <property type="protein sequence ID" value="SJZ39761.1"/>
    <property type="molecule type" value="Genomic_DNA"/>
</dbReference>
<dbReference type="InterPro" id="IPR032675">
    <property type="entry name" value="LRR_dom_sf"/>
</dbReference>
<dbReference type="PANTHER" id="PTHR48051:SF1">
    <property type="entry name" value="RAS SUPPRESSOR PROTEIN 1"/>
    <property type="match status" value="1"/>
</dbReference>
<evidence type="ECO:0000256" key="2">
    <source>
        <dbReference type="ARBA" id="ARBA00022737"/>
    </source>
</evidence>
<dbReference type="InterPro" id="IPR050216">
    <property type="entry name" value="LRR_domain-containing"/>
</dbReference>
<dbReference type="Proteomes" id="UP000190367">
    <property type="component" value="Unassembled WGS sequence"/>
</dbReference>
<dbReference type="InterPro" id="IPR001611">
    <property type="entry name" value="Leu-rich_rpt"/>
</dbReference>
<keyword evidence="1" id="KW-0433">Leucine-rich repeat</keyword>
<evidence type="ECO:0000313" key="5">
    <source>
        <dbReference type="Proteomes" id="UP000190367"/>
    </source>
</evidence>
<name>A0A1T4KBG7_9BACT</name>
<reference evidence="5" key="1">
    <citation type="submission" date="2017-02" db="EMBL/GenBank/DDBJ databases">
        <authorList>
            <person name="Varghese N."/>
            <person name="Submissions S."/>
        </authorList>
    </citation>
    <scope>NUCLEOTIDE SEQUENCE [LARGE SCALE GENOMIC DNA]</scope>
    <source>
        <strain evidence="5">DSM 22224</strain>
    </source>
</reference>
<proteinExistence type="predicted"/>
<dbReference type="InterPro" id="IPR003591">
    <property type="entry name" value="Leu-rich_rpt_typical-subtyp"/>
</dbReference>
<dbReference type="PANTHER" id="PTHR48051">
    <property type="match status" value="1"/>
</dbReference>
<dbReference type="Pfam" id="PF13855">
    <property type="entry name" value="LRR_8"/>
    <property type="match status" value="1"/>
</dbReference>
<dbReference type="AlphaFoldDB" id="A0A1T4KBG7"/>
<evidence type="ECO:0000313" key="4">
    <source>
        <dbReference type="EMBL" id="SJZ39761.1"/>
    </source>
</evidence>
<feature type="domain" description="Disease resistance R13L4/SHOC-2-like LRR" evidence="3">
    <location>
        <begin position="229"/>
        <end position="458"/>
    </location>
</feature>
<gene>
    <name evidence="4" type="ORF">SAMN04488128_10140</name>
</gene>
<feature type="domain" description="Disease resistance R13L4/SHOC-2-like LRR" evidence="3">
    <location>
        <begin position="64"/>
        <end position="152"/>
    </location>
</feature>
<keyword evidence="5" id="KW-1185">Reference proteome</keyword>
<organism evidence="4 5">
    <name type="scientific">Chitinophaga eiseniae</name>
    <dbReference type="NCBI Taxonomy" id="634771"/>
    <lineage>
        <taxon>Bacteria</taxon>
        <taxon>Pseudomonadati</taxon>
        <taxon>Bacteroidota</taxon>
        <taxon>Chitinophagia</taxon>
        <taxon>Chitinophagales</taxon>
        <taxon>Chitinophagaceae</taxon>
        <taxon>Chitinophaga</taxon>
    </lineage>
</organism>
<dbReference type="InterPro" id="IPR055414">
    <property type="entry name" value="LRR_R13L4/SHOC2-like"/>
</dbReference>
<dbReference type="SUPFAM" id="SSF52047">
    <property type="entry name" value="RNI-like"/>
    <property type="match status" value="1"/>
</dbReference>
<dbReference type="RefSeq" id="WP_078666778.1">
    <property type="nucleotide sequence ID" value="NZ_FUWZ01000001.1"/>
</dbReference>
<dbReference type="OrthoDB" id="8532199at2"/>
<keyword evidence="2" id="KW-0677">Repeat</keyword>
<dbReference type="SMART" id="SM00364">
    <property type="entry name" value="LRR_BAC"/>
    <property type="match status" value="6"/>
</dbReference>
<protein>
    <submittedName>
        <fullName evidence="4">Leucine-rich repeat (LRR) protein</fullName>
    </submittedName>
</protein>
<dbReference type="SUPFAM" id="SSF52058">
    <property type="entry name" value="L domain-like"/>
    <property type="match status" value="1"/>
</dbReference>
<dbReference type="GO" id="GO:0005737">
    <property type="term" value="C:cytoplasm"/>
    <property type="evidence" value="ECO:0007669"/>
    <property type="project" value="TreeGrafter"/>
</dbReference>
<evidence type="ECO:0000259" key="3">
    <source>
        <dbReference type="Pfam" id="PF23598"/>
    </source>
</evidence>
<dbReference type="PROSITE" id="PS51450">
    <property type="entry name" value="LRR"/>
    <property type="match status" value="1"/>
</dbReference>
<dbReference type="SMART" id="SM00369">
    <property type="entry name" value="LRR_TYP"/>
    <property type="match status" value="8"/>
</dbReference>
<dbReference type="Pfam" id="PF23598">
    <property type="entry name" value="LRR_14"/>
    <property type="match status" value="2"/>
</dbReference>
<evidence type="ECO:0000256" key="1">
    <source>
        <dbReference type="ARBA" id="ARBA00022614"/>
    </source>
</evidence>
<sequence>MEHRQMYADPGIVVLNDIKEARDCPHPRVRFVLHGKRLKKMPDIQEAAHIPQVQFDLGYNEALDHASAITALAALPQLKGLGMTKTKMSELPDSIGLLVGLEALEITGNQLKALPDSVQSLKELRILNLRTNRFTTFPKNIAGLPKLEELSLRFNEIKTLPKEIGALTSLRILDLSSNSIAVLPPAIKELSQLKELHVKYNKLTRLPEELGELQELEVVALNGNKELDFDQAFRVLANCKKLKRLRLKGCGLMALPASITLLENLECIDLYDNYFEDVPETLLQLKHLQEIITANPLPMPFFINMVKDNPVYTSFSNSRLLPYIVNGKKTLPDSIMELRLVNAVVLDGIEVLPASLGQMTWIRSLDIDGGAFERWPDLSGLTLLEELSLPDAPLPPLPDWIYQMPNLRKLAIWDSTVTIDYARLAQLPRLEELSVSEITDADIRHLMQAPCLRSLHGPFIASHMPDAYFDLPGIDIFDFDYYRELDPDTVAQQLKRMPGLKAVRFSRTMEKPFDWYVQYLKGLPALNEATIFAPSLRLPETLLELSHLDRLNIDFLYEALYGVNRNTKPVVPLALGRAKGGQIVLKETTQLKPYCTAFEQLATMDIPDGCRREVAFGLLAHQYDALHTLLPHPFDAAGNITGAKVYIAGTPTLSGKKSLTELLQHRGATETKDLKVATHLFLGQNIPVETMEQLFQQEYQYILEDQFKAQEIKDDTPFLMTEENEALTEQITRLLADQHTNNIALILEMMEGGGAGKVLLSYLAAIHLFHKDAGIRKKSRTLFKKYASATLQHHIKTNWKDRFKDRSEDDFRPLYLHPELDACAFVLAAQIAKREENRGSYRGESLVLRDMPASDISAVLAHFQHVSWLNLDLGDTTDLPRLVNYLRELPLKNLYVSITTDEIPASLFTLPVELHVGCRHDRALTVPDLTSVAVRLQTFRMAYVPLKHPERLVACKELTGLDLEFCEITDMAFVTEMKNLVTVALKGNRITQVPAALNQLQALEKLRLDYNPFSPDVFDFSQLKKLKDLVLPTAAADNRI</sequence>
<dbReference type="STRING" id="634771.SAMN04488128_10140"/>
<dbReference type="Gene3D" id="3.80.10.10">
    <property type="entry name" value="Ribonuclease Inhibitor"/>
    <property type="match status" value="3"/>
</dbReference>